<dbReference type="EMBL" id="JARIHO010000035">
    <property type="protein sequence ID" value="KAJ7331306.1"/>
    <property type="molecule type" value="Genomic_DNA"/>
</dbReference>
<dbReference type="Proteomes" id="UP001218218">
    <property type="component" value="Unassembled WGS sequence"/>
</dbReference>
<protein>
    <submittedName>
        <fullName evidence="2">Uncharacterized protein</fullName>
    </submittedName>
</protein>
<evidence type="ECO:0000313" key="3">
    <source>
        <dbReference type="Proteomes" id="UP001218218"/>
    </source>
</evidence>
<evidence type="ECO:0000313" key="2">
    <source>
        <dbReference type="EMBL" id="KAJ7331306.1"/>
    </source>
</evidence>
<reference evidence="2" key="1">
    <citation type="submission" date="2023-03" db="EMBL/GenBank/DDBJ databases">
        <title>Massive genome expansion in bonnet fungi (Mycena s.s.) driven by repeated elements and novel gene families across ecological guilds.</title>
        <authorList>
            <consortium name="Lawrence Berkeley National Laboratory"/>
            <person name="Harder C.B."/>
            <person name="Miyauchi S."/>
            <person name="Viragh M."/>
            <person name="Kuo A."/>
            <person name="Thoen E."/>
            <person name="Andreopoulos B."/>
            <person name="Lu D."/>
            <person name="Skrede I."/>
            <person name="Drula E."/>
            <person name="Henrissat B."/>
            <person name="Morin E."/>
            <person name="Kohler A."/>
            <person name="Barry K."/>
            <person name="LaButti K."/>
            <person name="Morin E."/>
            <person name="Salamov A."/>
            <person name="Lipzen A."/>
            <person name="Mereny Z."/>
            <person name="Hegedus B."/>
            <person name="Baldrian P."/>
            <person name="Stursova M."/>
            <person name="Weitz H."/>
            <person name="Taylor A."/>
            <person name="Grigoriev I.V."/>
            <person name="Nagy L.G."/>
            <person name="Martin F."/>
            <person name="Kauserud H."/>
        </authorList>
    </citation>
    <scope>NUCLEOTIDE SEQUENCE</scope>
    <source>
        <strain evidence="2">CBHHK002</strain>
    </source>
</reference>
<gene>
    <name evidence="2" type="ORF">DFH08DRAFT_881359</name>
</gene>
<feature type="transmembrane region" description="Helical" evidence="1">
    <location>
        <begin position="47"/>
        <end position="70"/>
    </location>
</feature>
<keyword evidence="1" id="KW-0472">Membrane</keyword>
<accession>A0AAD6ZQ07</accession>
<dbReference type="AlphaFoldDB" id="A0AAD6ZQ07"/>
<keyword evidence="1" id="KW-1133">Transmembrane helix</keyword>
<keyword evidence="3" id="KW-1185">Reference proteome</keyword>
<sequence>MDRRVPYSARPAAGASWFLLARLAVLLQGLVPLFWFLGRFSLDSMDWILAGFGFGFEFGFWIWLDVLLWWI</sequence>
<feature type="transmembrane region" description="Helical" evidence="1">
    <location>
        <begin position="12"/>
        <end position="35"/>
    </location>
</feature>
<name>A0AAD6ZQ07_9AGAR</name>
<evidence type="ECO:0000256" key="1">
    <source>
        <dbReference type="SAM" id="Phobius"/>
    </source>
</evidence>
<comment type="caution">
    <text evidence="2">The sequence shown here is derived from an EMBL/GenBank/DDBJ whole genome shotgun (WGS) entry which is preliminary data.</text>
</comment>
<keyword evidence="1" id="KW-0812">Transmembrane</keyword>
<proteinExistence type="predicted"/>
<organism evidence="2 3">
    <name type="scientific">Mycena albidolilacea</name>
    <dbReference type="NCBI Taxonomy" id="1033008"/>
    <lineage>
        <taxon>Eukaryota</taxon>
        <taxon>Fungi</taxon>
        <taxon>Dikarya</taxon>
        <taxon>Basidiomycota</taxon>
        <taxon>Agaricomycotina</taxon>
        <taxon>Agaricomycetes</taxon>
        <taxon>Agaricomycetidae</taxon>
        <taxon>Agaricales</taxon>
        <taxon>Marasmiineae</taxon>
        <taxon>Mycenaceae</taxon>
        <taxon>Mycena</taxon>
    </lineage>
</organism>